<evidence type="ECO:0000256" key="1">
    <source>
        <dbReference type="ARBA" id="ARBA00004123"/>
    </source>
</evidence>
<dbReference type="InterPro" id="IPR002110">
    <property type="entry name" value="Ankyrin_rpt"/>
</dbReference>
<dbReference type="InterPro" id="IPR036770">
    <property type="entry name" value="Ankyrin_rpt-contain_sf"/>
</dbReference>
<dbReference type="PROSITE" id="PS50096">
    <property type="entry name" value="IQ"/>
    <property type="match status" value="2"/>
</dbReference>
<keyword evidence="6" id="KW-0112">Calmodulin-binding</keyword>
<dbReference type="Gene3D" id="1.20.5.190">
    <property type="match status" value="1"/>
</dbReference>
<dbReference type="SMART" id="SM01076">
    <property type="entry name" value="CG-1"/>
    <property type="match status" value="1"/>
</dbReference>
<dbReference type="GO" id="GO:0003712">
    <property type="term" value="F:transcription coregulator activity"/>
    <property type="evidence" value="ECO:0007669"/>
    <property type="project" value="TreeGrafter"/>
</dbReference>
<dbReference type="Gene3D" id="1.25.40.20">
    <property type="entry name" value="Ankyrin repeat-containing domain"/>
    <property type="match status" value="2"/>
</dbReference>
<keyword evidence="4" id="KW-0677">Repeat</keyword>
<keyword evidence="7" id="KW-0805">Transcription regulation</keyword>
<dbReference type="FunFam" id="1.20.5.190:FF:000003">
    <property type="entry name" value="Calmodulin-binding transcription activator 2"/>
    <property type="match status" value="1"/>
</dbReference>
<dbReference type="FunFam" id="2.60.40.10:FF:000314">
    <property type="entry name" value="Calmodulin-binding transcription activator 2"/>
    <property type="match status" value="1"/>
</dbReference>
<dbReference type="EMBL" id="CM010716">
    <property type="protein sequence ID" value="RZC49132.1"/>
    <property type="molecule type" value="Genomic_DNA"/>
</dbReference>
<dbReference type="InterPro" id="IPR002909">
    <property type="entry name" value="IPT_dom"/>
</dbReference>
<dbReference type="GO" id="GO:0005634">
    <property type="term" value="C:nucleus"/>
    <property type="evidence" value="ECO:0007669"/>
    <property type="project" value="UniProtKB-SubCell"/>
</dbReference>
<sequence length="1105" mass="124954">GILVTSSISPSHQLIIFFSKKIPPTRLLLSSPLSKKKGYCVERSSKVIREQLNKWIICWFMAETSRRYALGNHLDIEQILLEAQTRWLRPAEICEILRNYRNFRITPEPPTRPPSGSLFLFDRKVLRYFRKDGHNWRKKNDGKTVKEAHERLKAGSIDVLHCYYAHGEGNEKFQRRSYWMLEEDYMHIVLVHYREVQGAKACYGRNRDTEQVIPSSQNGSPASSSVISNYNQLHSQTTTSLNSAQASEYEDAESDNHQASSSYHSFPGSQQPDGLVDSGVWSSYYPTYSTVQGMNFAQSDRVNGSRVNNDVWFELALEPQKQLGLPSWENVLEGFPSELYKPSVSATQPDTRGVSQQENVLLGKHLANQFNIKQEVVDRTRGQEKWQGGSDLHSALEQFLSHTEQQNGHLRQNEFQMQLDAELGSLLKSNLDDNMGIDESFKYSLTDNHPLLGNGKTDELKKVDSFTRWMTKELGEVEVTNTMSSSITYYDTIQSESPANDSSLSPQRQLEPYLLSPSLSQHQLFSIIDYSPNWAYTGSDTKVLVTGKFLGSQQDIMKCNWSCMFGEAEVPADVLADGVLRCHAPPHTAGSVPFYITCSNRLACSEVREFEFRVRQFQNSDMVDLYNSNSNDMLLHIRLGKLLSLPPFAILKSLSSGEIPNTSSKISSLMNEDENEWLQMLKLISEEISPGEVKEQLLQKILKEKLHEWLLYKVAEGGKGPNVLDKEGQGALHLTAALGYEWAVSPLLASGVNINFRDGKGWTALHWAAFCGRERTVAALISQGAAPGALTDPTPEFPLGRTPADLASSNGHKGIAGYLAESALTTHLSTLSLKDTNNTDFPETSAIQPATERVVVPSSDGDVSLKHSLTAVCNATQAAARIYQVFRVQSFQKRQLIEYGNDKFGMSDERALSLISVKSQRSRQHDEPVNSAAIHIQNKFRGWKGRKEFLVIRQQVVKIQAHVRGHQVRKHYKKIIWSVGIVEKAILRWRRKGSGFRRLQQDAPMEASISRSEPSKEDDYDFLREGRKQTEERLQKALARVKSMVQYPEARDQYRRLLTVVSEFQEAQATQARQLNTSEESIYYGDDLIDIGELLDDDTFMQHEE</sequence>
<keyword evidence="12" id="KW-0804">Transcription</keyword>
<evidence type="ECO:0000256" key="5">
    <source>
        <dbReference type="ARBA" id="ARBA00022837"/>
    </source>
</evidence>
<comment type="subcellular location">
    <subcellularLocation>
        <location evidence="1">Nucleus</location>
    </subcellularLocation>
</comment>
<keyword evidence="9" id="KW-0175">Coiled coil</keyword>
<evidence type="ECO:0000256" key="12">
    <source>
        <dbReference type="ARBA" id="ARBA00023163"/>
    </source>
</evidence>
<feature type="region of interest" description="Disordered" evidence="15">
    <location>
        <begin position="1000"/>
        <end position="1020"/>
    </location>
</feature>
<dbReference type="GO" id="GO:0006357">
    <property type="term" value="P:regulation of transcription by RNA polymerase II"/>
    <property type="evidence" value="ECO:0007669"/>
    <property type="project" value="TreeGrafter"/>
</dbReference>
<evidence type="ECO:0000256" key="11">
    <source>
        <dbReference type="ARBA" id="ARBA00023159"/>
    </source>
</evidence>
<dbReference type="SMART" id="SM00015">
    <property type="entry name" value="IQ"/>
    <property type="match status" value="2"/>
</dbReference>
<keyword evidence="8 14" id="KW-0040">ANK repeat</keyword>
<dbReference type="InterPro" id="IPR013783">
    <property type="entry name" value="Ig-like_fold"/>
</dbReference>
<evidence type="ECO:0000259" key="16">
    <source>
        <dbReference type="PROSITE" id="PS51437"/>
    </source>
</evidence>
<reference evidence="17 18" key="1">
    <citation type="journal article" date="2018" name="Science">
        <title>The opium poppy genome and morphinan production.</title>
        <authorList>
            <person name="Guo L."/>
            <person name="Winzer T."/>
            <person name="Yang X."/>
            <person name="Li Y."/>
            <person name="Ning Z."/>
            <person name="He Z."/>
            <person name="Teodor R."/>
            <person name="Lu Y."/>
            <person name="Bowser T.A."/>
            <person name="Graham I.A."/>
            <person name="Ye K."/>
        </authorList>
    </citation>
    <scope>NUCLEOTIDE SEQUENCE [LARGE SCALE GENOMIC DNA]</scope>
    <source>
        <strain evidence="18">cv. HN1</strain>
        <tissue evidence="17">Leaves</tissue>
    </source>
</reference>
<gene>
    <name evidence="17" type="ORF">C5167_017561</name>
</gene>
<dbReference type="PANTHER" id="PTHR23335">
    <property type="entry name" value="CALMODULIN-BINDING TRANSCRIPTION ACTIVATOR CAMTA"/>
    <property type="match status" value="1"/>
</dbReference>
<name>A0A4Y7IN52_PAPSO</name>
<dbReference type="STRING" id="3469.A0A4Y7IN52"/>
<comment type="similarity">
    <text evidence="2">Belongs to the CAMTA family.</text>
</comment>
<feature type="region of interest" description="Disordered" evidence="15">
    <location>
        <begin position="237"/>
        <end position="271"/>
    </location>
</feature>
<dbReference type="Pfam" id="PF00612">
    <property type="entry name" value="IQ"/>
    <property type="match status" value="2"/>
</dbReference>
<evidence type="ECO:0000256" key="7">
    <source>
        <dbReference type="ARBA" id="ARBA00023015"/>
    </source>
</evidence>
<dbReference type="SMART" id="SM00248">
    <property type="entry name" value="ANK"/>
    <property type="match status" value="3"/>
</dbReference>
<evidence type="ECO:0000256" key="9">
    <source>
        <dbReference type="ARBA" id="ARBA00023054"/>
    </source>
</evidence>
<accession>A0A4Y7IN52</accession>
<dbReference type="InterPro" id="IPR014756">
    <property type="entry name" value="Ig_E-set"/>
</dbReference>
<feature type="repeat" description="ANK" evidence="14">
    <location>
        <begin position="760"/>
        <end position="792"/>
    </location>
</feature>
<dbReference type="SUPFAM" id="SSF52540">
    <property type="entry name" value="P-loop containing nucleoside triphosphate hydrolases"/>
    <property type="match status" value="1"/>
</dbReference>
<dbReference type="PROSITE" id="PS50088">
    <property type="entry name" value="ANK_REPEAT"/>
    <property type="match status" value="2"/>
</dbReference>
<evidence type="ECO:0000256" key="6">
    <source>
        <dbReference type="ARBA" id="ARBA00022860"/>
    </source>
</evidence>
<evidence type="ECO:0000256" key="13">
    <source>
        <dbReference type="ARBA" id="ARBA00023242"/>
    </source>
</evidence>
<evidence type="ECO:0000256" key="3">
    <source>
        <dbReference type="ARBA" id="ARBA00022553"/>
    </source>
</evidence>
<evidence type="ECO:0000256" key="8">
    <source>
        <dbReference type="ARBA" id="ARBA00023043"/>
    </source>
</evidence>
<dbReference type="GO" id="GO:0005516">
    <property type="term" value="F:calmodulin binding"/>
    <property type="evidence" value="ECO:0007669"/>
    <property type="project" value="UniProtKB-KW"/>
</dbReference>
<evidence type="ECO:0000256" key="2">
    <source>
        <dbReference type="ARBA" id="ARBA00008267"/>
    </source>
</evidence>
<feature type="non-terminal residue" evidence="17">
    <location>
        <position position="1"/>
    </location>
</feature>
<dbReference type="OMA" id="MMSNDEW"/>
<dbReference type="PANTHER" id="PTHR23335:SF29">
    <property type="entry name" value="CALMODULIN-BINDING TRANSCRIPTION ACTIVATOR 1"/>
    <property type="match status" value="1"/>
</dbReference>
<dbReference type="Proteomes" id="UP000316621">
    <property type="component" value="Chromosome 2"/>
</dbReference>
<dbReference type="Pfam" id="PF12796">
    <property type="entry name" value="Ank_2"/>
    <property type="match status" value="1"/>
</dbReference>
<evidence type="ECO:0000256" key="15">
    <source>
        <dbReference type="SAM" id="MobiDB-lite"/>
    </source>
</evidence>
<keyword evidence="5" id="KW-0106">Calcium</keyword>
<dbReference type="Gene3D" id="2.60.40.10">
    <property type="entry name" value="Immunoglobulins"/>
    <property type="match status" value="1"/>
</dbReference>
<keyword evidence="10" id="KW-0238">DNA-binding</keyword>
<dbReference type="PROSITE" id="PS50297">
    <property type="entry name" value="ANK_REP_REGION"/>
    <property type="match status" value="1"/>
</dbReference>
<dbReference type="Pfam" id="PF03859">
    <property type="entry name" value="CG-1"/>
    <property type="match status" value="1"/>
</dbReference>
<evidence type="ECO:0000256" key="14">
    <source>
        <dbReference type="PROSITE-ProRule" id="PRU00023"/>
    </source>
</evidence>
<evidence type="ECO:0000256" key="4">
    <source>
        <dbReference type="ARBA" id="ARBA00022737"/>
    </source>
</evidence>
<dbReference type="Gramene" id="RZC49132">
    <property type="protein sequence ID" value="RZC49132"/>
    <property type="gene ID" value="C5167_017561"/>
</dbReference>
<dbReference type="GO" id="GO:0009409">
    <property type="term" value="P:response to cold"/>
    <property type="evidence" value="ECO:0007669"/>
    <property type="project" value="UniProtKB-ARBA"/>
</dbReference>
<keyword evidence="11" id="KW-0010">Activator</keyword>
<feature type="repeat" description="ANK" evidence="14">
    <location>
        <begin position="727"/>
        <end position="759"/>
    </location>
</feature>
<organism evidence="17 18">
    <name type="scientific">Papaver somniferum</name>
    <name type="common">Opium poppy</name>
    <dbReference type="NCBI Taxonomy" id="3469"/>
    <lineage>
        <taxon>Eukaryota</taxon>
        <taxon>Viridiplantae</taxon>
        <taxon>Streptophyta</taxon>
        <taxon>Embryophyta</taxon>
        <taxon>Tracheophyta</taxon>
        <taxon>Spermatophyta</taxon>
        <taxon>Magnoliopsida</taxon>
        <taxon>Ranunculales</taxon>
        <taxon>Papaveraceae</taxon>
        <taxon>Papaveroideae</taxon>
        <taxon>Papaver</taxon>
    </lineage>
</organism>
<keyword evidence="18" id="KW-1185">Reference proteome</keyword>
<feature type="domain" description="CG-1" evidence="16">
    <location>
        <begin position="76"/>
        <end position="202"/>
    </location>
</feature>
<dbReference type="PROSITE" id="PS51437">
    <property type="entry name" value="CG_1"/>
    <property type="match status" value="1"/>
</dbReference>
<dbReference type="InterPro" id="IPR027417">
    <property type="entry name" value="P-loop_NTPase"/>
</dbReference>
<evidence type="ECO:0000313" key="18">
    <source>
        <dbReference type="Proteomes" id="UP000316621"/>
    </source>
</evidence>
<protein>
    <recommendedName>
        <fullName evidence="16">CG-1 domain-containing protein</fullName>
    </recommendedName>
</protein>
<dbReference type="Pfam" id="PF01833">
    <property type="entry name" value="TIG"/>
    <property type="match status" value="1"/>
</dbReference>
<dbReference type="SUPFAM" id="SSF81296">
    <property type="entry name" value="E set domains"/>
    <property type="match status" value="1"/>
</dbReference>
<evidence type="ECO:0000256" key="10">
    <source>
        <dbReference type="ARBA" id="ARBA00023125"/>
    </source>
</evidence>
<keyword evidence="13" id="KW-0539">Nucleus</keyword>
<feature type="compositionally biased region" description="Polar residues" evidence="15">
    <location>
        <begin position="257"/>
        <end position="271"/>
    </location>
</feature>
<keyword evidence="3" id="KW-0597">Phosphoprotein</keyword>
<feature type="compositionally biased region" description="Polar residues" evidence="15">
    <location>
        <begin position="237"/>
        <end position="246"/>
    </location>
</feature>
<dbReference type="InterPro" id="IPR005559">
    <property type="entry name" value="CG-1_dom"/>
</dbReference>
<dbReference type="SUPFAM" id="SSF48403">
    <property type="entry name" value="Ankyrin repeat"/>
    <property type="match status" value="1"/>
</dbReference>
<evidence type="ECO:0000313" key="17">
    <source>
        <dbReference type="EMBL" id="RZC49132.1"/>
    </source>
</evidence>
<dbReference type="AlphaFoldDB" id="A0A4Y7IN52"/>
<dbReference type="GO" id="GO:0003690">
    <property type="term" value="F:double-stranded DNA binding"/>
    <property type="evidence" value="ECO:0007669"/>
    <property type="project" value="TreeGrafter"/>
</dbReference>
<dbReference type="InterPro" id="IPR000048">
    <property type="entry name" value="IQ_motif_EF-hand-BS"/>
</dbReference>
<proteinExistence type="inferred from homology"/>